<organism evidence="2 3">
    <name type="scientific">Pilimelia anulata</name>
    <dbReference type="NCBI Taxonomy" id="53371"/>
    <lineage>
        <taxon>Bacteria</taxon>
        <taxon>Bacillati</taxon>
        <taxon>Actinomycetota</taxon>
        <taxon>Actinomycetes</taxon>
        <taxon>Micromonosporales</taxon>
        <taxon>Micromonosporaceae</taxon>
        <taxon>Pilimelia</taxon>
    </lineage>
</organism>
<proteinExistence type="predicted"/>
<protein>
    <recommendedName>
        <fullName evidence="1">Wadjet protein JetD C-terminal domain-containing protein</fullName>
    </recommendedName>
</protein>
<name>A0A8J3B2E4_9ACTN</name>
<dbReference type="Pfam" id="PF09983">
    <property type="entry name" value="JetD_C"/>
    <property type="match status" value="1"/>
</dbReference>
<dbReference type="AlphaFoldDB" id="A0A8J3B2E4"/>
<gene>
    <name evidence="2" type="ORF">GCM10010123_20440</name>
</gene>
<sequence length="368" mass="39967">MTTPSTLADGLRAGLIDHVNQTGRCRASLTTLLALQAHVEGHAATRPGARERLSTALATLREQGVIEQPRAAHLWDSIAQPALPSWITIVADVNVKASPIDMGTVAWVPAISRWVGQWVRQCRPSATLRAAVQEINNWLLAHLGEQLPPVAREERSLTIFKDEKALARVESTSLFTDGRLQPDDLAYERPVSPLRAARLADRGDLLIVENQATFDSAWRALRTTPGPFAAVAFGNGWEAAQADPVVALQHHLQLSAAPGHVYYAGDLDVDGLDIPQTLTANLTSIGFPPPTPLFAAYQTMLEQYPQGAGRAAPPAPSDLARRAVNWLSEEHQHAAGELLTRGQRVAQETLDRSWWATYVDQPASTATI</sequence>
<evidence type="ECO:0000313" key="3">
    <source>
        <dbReference type="Proteomes" id="UP000649739"/>
    </source>
</evidence>
<reference evidence="2" key="1">
    <citation type="journal article" date="2014" name="Int. J. Syst. Evol. Microbiol.">
        <title>Complete genome sequence of Corynebacterium casei LMG S-19264T (=DSM 44701T), isolated from a smear-ripened cheese.</title>
        <authorList>
            <consortium name="US DOE Joint Genome Institute (JGI-PGF)"/>
            <person name="Walter F."/>
            <person name="Albersmeier A."/>
            <person name="Kalinowski J."/>
            <person name="Ruckert C."/>
        </authorList>
    </citation>
    <scope>NUCLEOTIDE SEQUENCE</scope>
    <source>
        <strain evidence="2">JCM 3090</strain>
    </source>
</reference>
<feature type="domain" description="Wadjet protein JetD C-terminal" evidence="1">
    <location>
        <begin position="201"/>
        <end position="354"/>
    </location>
</feature>
<evidence type="ECO:0000313" key="2">
    <source>
        <dbReference type="EMBL" id="GGJ90520.1"/>
    </source>
</evidence>
<evidence type="ECO:0000259" key="1">
    <source>
        <dbReference type="Pfam" id="PF09983"/>
    </source>
</evidence>
<keyword evidence="3" id="KW-1185">Reference proteome</keyword>
<dbReference type="InterPro" id="IPR024534">
    <property type="entry name" value="JetD_C"/>
</dbReference>
<comment type="caution">
    <text evidence="2">The sequence shown here is derived from an EMBL/GenBank/DDBJ whole genome shotgun (WGS) entry which is preliminary data.</text>
</comment>
<accession>A0A8J3B2E4</accession>
<dbReference type="EMBL" id="BMQB01000003">
    <property type="protein sequence ID" value="GGJ90520.1"/>
    <property type="molecule type" value="Genomic_DNA"/>
</dbReference>
<dbReference type="RefSeq" id="WP_189169807.1">
    <property type="nucleotide sequence ID" value="NZ_BMQB01000003.1"/>
</dbReference>
<dbReference type="Proteomes" id="UP000649739">
    <property type="component" value="Unassembled WGS sequence"/>
</dbReference>
<reference evidence="2" key="2">
    <citation type="submission" date="2020-09" db="EMBL/GenBank/DDBJ databases">
        <authorList>
            <person name="Sun Q."/>
            <person name="Ohkuma M."/>
        </authorList>
    </citation>
    <scope>NUCLEOTIDE SEQUENCE</scope>
    <source>
        <strain evidence="2">JCM 3090</strain>
    </source>
</reference>